<comment type="pathway">
    <text evidence="2 11">Amino-acid biosynthesis; L-histidine biosynthesis; L-histidine from 5-phospho-alpha-D-ribose 1-diphosphate: step 5/9.</text>
</comment>
<dbReference type="UniPathway" id="UPA00031">
    <property type="reaction ID" value="UER00010"/>
</dbReference>
<comment type="similarity">
    <text evidence="3 11 12">Belongs to the HisA/HisF family.</text>
</comment>
<dbReference type="Gene3D" id="3.20.20.70">
    <property type="entry name" value="Aldolase class I"/>
    <property type="match status" value="1"/>
</dbReference>
<dbReference type="HAMAP" id="MF_01013">
    <property type="entry name" value="HisF"/>
    <property type="match status" value="1"/>
</dbReference>
<dbReference type="NCBIfam" id="TIGR00735">
    <property type="entry name" value="hisF"/>
    <property type="match status" value="1"/>
</dbReference>
<keyword evidence="5 11" id="KW-0963">Cytoplasm</keyword>
<dbReference type="AlphaFoldDB" id="A0A348B730"/>
<comment type="function">
    <text evidence="9 11">IGPS catalyzes the conversion of PRFAR and glutamine to IGP, AICAR and glutamate. The HisF subunit catalyzes the cyclization activity that produces IGP and AICAR from PRFAR using the ammonia provided by the HisH subunit.</text>
</comment>
<evidence type="ECO:0000256" key="6">
    <source>
        <dbReference type="ARBA" id="ARBA00022605"/>
    </source>
</evidence>
<keyword evidence="15" id="KW-1185">Reference proteome</keyword>
<dbReference type="GO" id="GO:0016829">
    <property type="term" value="F:lyase activity"/>
    <property type="evidence" value="ECO:0007669"/>
    <property type="project" value="UniProtKB-KW"/>
</dbReference>
<proteinExistence type="inferred from homology"/>
<evidence type="ECO:0000256" key="3">
    <source>
        <dbReference type="ARBA" id="ARBA00009667"/>
    </source>
</evidence>
<evidence type="ECO:0000256" key="11">
    <source>
        <dbReference type="HAMAP-Rule" id="MF_01013"/>
    </source>
</evidence>
<dbReference type="InterPro" id="IPR011060">
    <property type="entry name" value="RibuloseP-bd_barrel"/>
</dbReference>
<evidence type="ECO:0000313" key="13">
    <source>
        <dbReference type="EMBL" id="BBD73982.1"/>
    </source>
</evidence>
<evidence type="ECO:0000313" key="14">
    <source>
        <dbReference type="EMBL" id="GGU02665.1"/>
    </source>
</evidence>
<dbReference type="InterPro" id="IPR013785">
    <property type="entry name" value="Aldolase_TIM"/>
</dbReference>
<keyword evidence="8 11" id="KW-0456">Lyase</keyword>
<evidence type="ECO:0000256" key="9">
    <source>
        <dbReference type="ARBA" id="ARBA00025475"/>
    </source>
</evidence>
<keyword evidence="7 11" id="KW-0368">Histidine biosynthesis</keyword>
<evidence type="ECO:0000256" key="2">
    <source>
        <dbReference type="ARBA" id="ARBA00005091"/>
    </source>
</evidence>
<dbReference type="OrthoDB" id="6261at2157"/>
<dbReference type="InterPro" id="IPR050064">
    <property type="entry name" value="IGPS_HisA/HisF"/>
</dbReference>
<protein>
    <recommendedName>
        <fullName evidence="11">Imidazole glycerol phosphate synthase subunit HisF</fullName>
        <ecNumber evidence="11">4.3.2.10</ecNumber>
    </recommendedName>
    <alternativeName>
        <fullName evidence="11">IGP synthase cyclase subunit</fullName>
    </alternativeName>
    <alternativeName>
        <fullName evidence="11">IGP synthase subunit HisF</fullName>
    </alternativeName>
    <alternativeName>
        <fullName evidence="11">ImGP synthase subunit HisF</fullName>
        <shortName evidence="11">IGPS subunit HisF</shortName>
    </alternativeName>
</protein>
<dbReference type="InterPro" id="IPR006062">
    <property type="entry name" value="His_biosynth"/>
</dbReference>
<evidence type="ECO:0000256" key="10">
    <source>
        <dbReference type="ARBA" id="ARBA00047838"/>
    </source>
</evidence>
<evidence type="ECO:0000256" key="5">
    <source>
        <dbReference type="ARBA" id="ARBA00022490"/>
    </source>
</evidence>
<dbReference type="KEGG" id="sacd:HS1genome_2371"/>
<dbReference type="FunFam" id="3.20.20.70:FF:000006">
    <property type="entry name" value="Imidazole glycerol phosphate synthase subunit HisF"/>
    <property type="match status" value="1"/>
</dbReference>
<reference evidence="13" key="3">
    <citation type="journal article" date="2019" name="BMC Res. Notes">
        <title>Complete genome sequence of the Sulfodiicoccus acidiphilus strain HS-1T, the first crenarchaeon that lacks polB3, isolated from an acidic hot spring in Ohwaku-dani, Hakone, Japan.</title>
        <authorList>
            <person name="Sakai H.D."/>
            <person name="Kurosawa N."/>
        </authorList>
    </citation>
    <scope>NUCLEOTIDE SEQUENCE</scope>
    <source>
        <strain evidence="13">HS-1</strain>
    </source>
</reference>
<evidence type="ECO:0000256" key="7">
    <source>
        <dbReference type="ARBA" id="ARBA00023102"/>
    </source>
</evidence>
<dbReference type="RefSeq" id="WP_126451202.1">
    <property type="nucleotide sequence ID" value="NZ_AP018553.1"/>
</dbReference>
<evidence type="ECO:0000256" key="8">
    <source>
        <dbReference type="ARBA" id="ARBA00023239"/>
    </source>
</evidence>
<comment type="subcellular location">
    <subcellularLocation>
        <location evidence="1 11">Cytoplasm</location>
    </subcellularLocation>
</comment>
<dbReference type="InterPro" id="IPR004651">
    <property type="entry name" value="HisF"/>
</dbReference>
<accession>A0A348B730</accession>
<dbReference type="EC" id="4.3.2.10" evidence="11"/>
<organism evidence="13 15">
    <name type="scientific">Sulfodiicoccus acidiphilus</name>
    <dbReference type="NCBI Taxonomy" id="1670455"/>
    <lineage>
        <taxon>Archaea</taxon>
        <taxon>Thermoproteota</taxon>
        <taxon>Thermoprotei</taxon>
        <taxon>Sulfolobales</taxon>
        <taxon>Sulfolobaceae</taxon>
        <taxon>Sulfodiicoccus</taxon>
    </lineage>
</organism>
<evidence type="ECO:0000256" key="1">
    <source>
        <dbReference type="ARBA" id="ARBA00004496"/>
    </source>
</evidence>
<dbReference type="SUPFAM" id="SSF51366">
    <property type="entry name" value="Ribulose-phoshate binding barrel"/>
    <property type="match status" value="1"/>
</dbReference>
<dbReference type="GO" id="GO:0000105">
    <property type="term" value="P:L-histidine biosynthetic process"/>
    <property type="evidence" value="ECO:0007669"/>
    <property type="project" value="UniProtKB-UniRule"/>
</dbReference>
<name>A0A348B730_9CREN</name>
<sequence>MTTKRIIPCLDVKWGRVVKGVKFLNLRDEGDPAELASRYEEEGADELVFLDVTATVEGRGTLLESVKSAASVVSIPLTVGGGVRSVQDASSLFSAGADKVSLNTAAVENPNLVTQIAREFGSQAVVVAIDAKRSSSGWKVHVKSGSVATELDVVWWGTKVVQLGAGEILLTSIDRDGTREGYDVELTRAVTSSVNVPVIASGGAGKPEHILQVLTEGGADAALAAGMFHDGVTTVSAVKRFLLSYGVEVRP</sequence>
<comment type="catalytic activity">
    <reaction evidence="10 11">
        <text>5-[(5-phospho-1-deoxy-D-ribulos-1-ylimino)methylamino]-1-(5-phospho-beta-D-ribosyl)imidazole-4-carboxamide + L-glutamine = D-erythro-1-(imidazol-4-yl)glycerol 3-phosphate + 5-amino-1-(5-phospho-beta-D-ribosyl)imidazole-4-carboxamide + L-glutamate + H(+)</text>
        <dbReference type="Rhea" id="RHEA:24793"/>
        <dbReference type="ChEBI" id="CHEBI:15378"/>
        <dbReference type="ChEBI" id="CHEBI:29985"/>
        <dbReference type="ChEBI" id="CHEBI:58278"/>
        <dbReference type="ChEBI" id="CHEBI:58359"/>
        <dbReference type="ChEBI" id="CHEBI:58475"/>
        <dbReference type="ChEBI" id="CHEBI:58525"/>
        <dbReference type="EC" id="4.3.2.10"/>
    </reaction>
</comment>
<dbReference type="EMBL" id="BMQS01000023">
    <property type="protein sequence ID" value="GGU02665.1"/>
    <property type="molecule type" value="Genomic_DNA"/>
</dbReference>
<dbReference type="Proteomes" id="UP000616143">
    <property type="component" value="Unassembled WGS sequence"/>
</dbReference>
<reference evidence="15" key="2">
    <citation type="submission" date="2018-04" db="EMBL/GenBank/DDBJ databases">
        <title>Complete genome sequence of Sulfodiicoccus acidiphilus strain HS-1.</title>
        <authorList>
            <person name="Sakai H.D."/>
            <person name="Kurosawa N."/>
        </authorList>
    </citation>
    <scope>NUCLEOTIDE SEQUENCE [LARGE SCALE GENOMIC DNA]</scope>
    <source>
        <strain evidence="15">HS-1</strain>
    </source>
</reference>
<gene>
    <name evidence="11" type="primary">hisF</name>
    <name evidence="14" type="ORF">GCM10007116_19640</name>
    <name evidence="13" type="ORF">HS1genome_2371</name>
</gene>
<comment type="subunit">
    <text evidence="4 11">Heterodimer of HisH and HisF.</text>
</comment>
<dbReference type="PANTHER" id="PTHR21235:SF2">
    <property type="entry name" value="IMIDAZOLE GLYCEROL PHOSPHATE SYNTHASE HISHF"/>
    <property type="match status" value="1"/>
</dbReference>
<feature type="active site" evidence="11">
    <location>
        <position position="11"/>
    </location>
</feature>
<dbReference type="PANTHER" id="PTHR21235">
    <property type="entry name" value="IMIDAZOLE GLYCEROL PHOSPHATE SYNTHASE SUBUNIT HISF/H IGP SYNTHASE SUBUNIT HISF/H"/>
    <property type="match status" value="1"/>
</dbReference>
<dbReference type="Pfam" id="PF00977">
    <property type="entry name" value="His_biosynth"/>
    <property type="match status" value="1"/>
</dbReference>
<reference evidence="14" key="1">
    <citation type="journal article" date="2014" name="Int. J. Syst. Evol. Microbiol.">
        <title>Complete genome sequence of Corynebacterium casei LMG S-19264T (=DSM 44701T), isolated from a smear-ripened cheese.</title>
        <authorList>
            <consortium name="US DOE Joint Genome Institute (JGI-PGF)"/>
            <person name="Walter F."/>
            <person name="Albersmeier A."/>
            <person name="Kalinowski J."/>
            <person name="Ruckert C."/>
        </authorList>
    </citation>
    <scope>NUCLEOTIDE SEQUENCE</scope>
    <source>
        <strain evidence="14">JCM 31740</strain>
    </source>
</reference>
<dbReference type="GeneID" id="38667826"/>
<dbReference type="Proteomes" id="UP000276741">
    <property type="component" value="Chromosome"/>
</dbReference>
<dbReference type="GO" id="GO:0000107">
    <property type="term" value="F:imidazoleglycerol-phosphate synthase activity"/>
    <property type="evidence" value="ECO:0007669"/>
    <property type="project" value="UniProtKB-UniRule"/>
</dbReference>
<dbReference type="CDD" id="cd04731">
    <property type="entry name" value="HisF"/>
    <property type="match status" value="1"/>
</dbReference>
<keyword evidence="6 11" id="KW-0028">Amino-acid biosynthesis</keyword>
<evidence type="ECO:0000256" key="12">
    <source>
        <dbReference type="RuleBase" id="RU003657"/>
    </source>
</evidence>
<reference evidence="14" key="4">
    <citation type="submission" date="2020-09" db="EMBL/GenBank/DDBJ databases">
        <authorList>
            <person name="Sun Q."/>
            <person name="Ohkuma M."/>
        </authorList>
    </citation>
    <scope>NUCLEOTIDE SEQUENCE</scope>
    <source>
        <strain evidence="14">JCM 31740</strain>
    </source>
</reference>
<dbReference type="GO" id="GO:0005737">
    <property type="term" value="C:cytoplasm"/>
    <property type="evidence" value="ECO:0007669"/>
    <property type="project" value="UniProtKB-SubCell"/>
</dbReference>
<evidence type="ECO:0000313" key="15">
    <source>
        <dbReference type="Proteomes" id="UP000276741"/>
    </source>
</evidence>
<feature type="active site" evidence="11">
    <location>
        <position position="130"/>
    </location>
</feature>
<evidence type="ECO:0000256" key="4">
    <source>
        <dbReference type="ARBA" id="ARBA00011152"/>
    </source>
</evidence>
<dbReference type="EMBL" id="AP018553">
    <property type="protein sequence ID" value="BBD73982.1"/>
    <property type="molecule type" value="Genomic_DNA"/>
</dbReference>